<feature type="compositionally biased region" description="Polar residues" evidence="5">
    <location>
        <begin position="104"/>
        <end position="122"/>
    </location>
</feature>
<proteinExistence type="predicted"/>
<keyword evidence="3 6" id="KW-1133">Transmembrane helix</keyword>
<dbReference type="InParanoid" id="A0A165FCZ8"/>
<dbReference type="OrthoDB" id="2576311at2759"/>
<accession>A0A165FCZ8</accession>
<dbReference type="PANTHER" id="PTHR15549">
    <property type="entry name" value="PAIRED IMMUNOGLOBULIN-LIKE TYPE 2 RECEPTOR"/>
    <property type="match status" value="1"/>
</dbReference>
<feature type="compositionally biased region" description="Low complexity" evidence="5">
    <location>
        <begin position="75"/>
        <end position="102"/>
    </location>
</feature>
<dbReference type="PANTHER" id="PTHR15549:SF30">
    <property type="entry name" value="MID2 DOMAIN-CONTAINING PROTEIN"/>
    <property type="match status" value="1"/>
</dbReference>
<sequence>MVSACGACQGADPSAEDRWSDWISTCNSSDVTVGSYPFAIPSETRVPPWAFMNVTETDSFDIGRAFEIAQADPQSTSSSSSSSSPSSMTSSLSTTTTSSPPSALGQTSTSTSGQPPVDTSSPSERHSRLALEVAIPIAAVAAVALLVTAALLLLRRRRRRNMRLSSEHHLNDPVPFMAQPAVPLVNHTQSANVNSK</sequence>
<evidence type="ECO:0000256" key="5">
    <source>
        <dbReference type="SAM" id="MobiDB-lite"/>
    </source>
</evidence>
<organism evidence="7 8">
    <name type="scientific">Exidia glandulosa HHB12029</name>
    <dbReference type="NCBI Taxonomy" id="1314781"/>
    <lineage>
        <taxon>Eukaryota</taxon>
        <taxon>Fungi</taxon>
        <taxon>Dikarya</taxon>
        <taxon>Basidiomycota</taxon>
        <taxon>Agaricomycotina</taxon>
        <taxon>Agaricomycetes</taxon>
        <taxon>Auriculariales</taxon>
        <taxon>Exidiaceae</taxon>
        <taxon>Exidia</taxon>
    </lineage>
</organism>
<keyword evidence="4 6" id="KW-0472">Membrane</keyword>
<dbReference type="STRING" id="1314781.A0A165FCZ8"/>
<evidence type="ECO:0000256" key="2">
    <source>
        <dbReference type="ARBA" id="ARBA00022692"/>
    </source>
</evidence>
<name>A0A165FCZ8_EXIGL</name>
<dbReference type="InterPro" id="IPR051694">
    <property type="entry name" value="Immunoregulatory_rcpt-like"/>
</dbReference>
<feature type="non-terminal residue" evidence="7">
    <location>
        <position position="196"/>
    </location>
</feature>
<evidence type="ECO:0000313" key="8">
    <source>
        <dbReference type="Proteomes" id="UP000077266"/>
    </source>
</evidence>
<evidence type="ECO:0000256" key="3">
    <source>
        <dbReference type="ARBA" id="ARBA00022989"/>
    </source>
</evidence>
<evidence type="ECO:0000256" key="1">
    <source>
        <dbReference type="ARBA" id="ARBA00004167"/>
    </source>
</evidence>
<dbReference type="Proteomes" id="UP000077266">
    <property type="component" value="Unassembled WGS sequence"/>
</dbReference>
<dbReference type="AlphaFoldDB" id="A0A165FCZ8"/>
<keyword evidence="8" id="KW-1185">Reference proteome</keyword>
<keyword evidence="2 6" id="KW-0812">Transmembrane</keyword>
<feature type="transmembrane region" description="Helical" evidence="6">
    <location>
        <begin position="133"/>
        <end position="154"/>
    </location>
</feature>
<dbReference type="EMBL" id="KV426090">
    <property type="protein sequence ID" value="KZV88786.1"/>
    <property type="molecule type" value="Genomic_DNA"/>
</dbReference>
<evidence type="ECO:0000256" key="6">
    <source>
        <dbReference type="SAM" id="Phobius"/>
    </source>
</evidence>
<reference evidence="7 8" key="1">
    <citation type="journal article" date="2016" name="Mol. Biol. Evol.">
        <title>Comparative Genomics of Early-Diverging Mushroom-Forming Fungi Provides Insights into the Origins of Lignocellulose Decay Capabilities.</title>
        <authorList>
            <person name="Nagy L.G."/>
            <person name="Riley R."/>
            <person name="Tritt A."/>
            <person name="Adam C."/>
            <person name="Daum C."/>
            <person name="Floudas D."/>
            <person name="Sun H."/>
            <person name="Yadav J.S."/>
            <person name="Pangilinan J."/>
            <person name="Larsson K.H."/>
            <person name="Matsuura K."/>
            <person name="Barry K."/>
            <person name="Labutti K."/>
            <person name="Kuo R."/>
            <person name="Ohm R.A."/>
            <person name="Bhattacharya S.S."/>
            <person name="Shirouzu T."/>
            <person name="Yoshinaga Y."/>
            <person name="Martin F.M."/>
            <person name="Grigoriev I.V."/>
            <person name="Hibbett D.S."/>
        </authorList>
    </citation>
    <scope>NUCLEOTIDE SEQUENCE [LARGE SCALE GENOMIC DNA]</scope>
    <source>
        <strain evidence="7 8">HHB12029</strain>
    </source>
</reference>
<evidence type="ECO:0000256" key="4">
    <source>
        <dbReference type="ARBA" id="ARBA00023136"/>
    </source>
</evidence>
<dbReference type="GO" id="GO:0071944">
    <property type="term" value="C:cell periphery"/>
    <property type="evidence" value="ECO:0007669"/>
    <property type="project" value="UniProtKB-ARBA"/>
</dbReference>
<evidence type="ECO:0000313" key="7">
    <source>
        <dbReference type="EMBL" id="KZV88786.1"/>
    </source>
</evidence>
<comment type="subcellular location">
    <subcellularLocation>
        <location evidence="1">Membrane</location>
        <topology evidence="1">Single-pass membrane protein</topology>
    </subcellularLocation>
</comment>
<feature type="region of interest" description="Disordered" evidence="5">
    <location>
        <begin position="71"/>
        <end position="125"/>
    </location>
</feature>
<protein>
    <submittedName>
        <fullName evidence="7">Uncharacterized protein</fullName>
    </submittedName>
</protein>
<gene>
    <name evidence="7" type="ORF">EXIGLDRAFT_838972</name>
</gene>
<dbReference type="GO" id="GO:0016020">
    <property type="term" value="C:membrane"/>
    <property type="evidence" value="ECO:0007669"/>
    <property type="project" value="UniProtKB-SubCell"/>
</dbReference>